<accession>A0A9D3ZJ72</accession>
<keyword evidence="2" id="KW-1185">Reference proteome</keyword>
<sequence length="97" mass="10519">MSVAGTERTACSRDTSLAHLEIVKNVSTRIENAEASGSGDQDNEIDLFTGWFIDRLENLGNTVYRGASSPLGLKISTNQGLPLILNQEALPQQFLVL</sequence>
<gene>
    <name evidence="1" type="ORF">J1N35_041355</name>
</gene>
<evidence type="ECO:0000313" key="2">
    <source>
        <dbReference type="Proteomes" id="UP000828251"/>
    </source>
</evidence>
<name>A0A9D3ZJ72_9ROSI</name>
<reference evidence="1 2" key="1">
    <citation type="journal article" date="2021" name="Plant Biotechnol. J.">
        <title>Multi-omics assisted identification of the key and species-specific regulatory components of drought-tolerant mechanisms in Gossypium stocksii.</title>
        <authorList>
            <person name="Yu D."/>
            <person name="Ke L."/>
            <person name="Zhang D."/>
            <person name="Wu Y."/>
            <person name="Sun Y."/>
            <person name="Mei J."/>
            <person name="Sun J."/>
            <person name="Sun Y."/>
        </authorList>
    </citation>
    <scope>NUCLEOTIDE SEQUENCE [LARGE SCALE GENOMIC DNA]</scope>
    <source>
        <strain evidence="2">cv. E1</strain>
        <tissue evidence="1">Leaf</tissue>
    </source>
</reference>
<proteinExistence type="predicted"/>
<protein>
    <submittedName>
        <fullName evidence="1">Uncharacterized protein</fullName>
    </submittedName>
</protein>
<organism evidence="1 2">
    <name type="scientific">Gossypium stocksii</name>
    <dbReference type="NCBI Taxonomy" id="47602"/>
    <lineage>
        <taxon>Eukaryota</taxon>
        <taxon>Viridiplantae</taxon>
        <taxon>Streptophyta</taxon>
        <taxon>Embryophyta</taxon>
        <taxon>Tracheophyta</taxon>
        <taxon>Spermatophyta</taxon>
        <taxon>Magnoliopsida</taxon>
        <taxon>eudicotyledons</taxon>
        <taxon>Gunneridae</taxon>
        <taxon>Pentapetalae</taxon>
        <taxon>rosids</taxon>
        <taxon>malvids</taxon>
        <taxon>Malvales</taxon>
        <taxon>Malvaceae</taxon>
        <taxon>Malvoideae</taxon>
        <taxon>Gossypium</taxon>
    </lineage>
</organism>
<evidence type="ECO:0000313" key="1">
    <source>
        <dbReference type="EMBL" id="KAH1039612.1"/>
    </source>
</evidence>
<dbReference type="EMBL" id="JAIQCV010000012">
    <property type="protein sequence ID" value="KAH1039612.1"/>
    <property type="molecule type" value="Genomic_DNA"/>
</dbReference>
<comment type="caution">
    <text evidence="1">The sequence shown here is derived from an EMBL/GenBank/DDBJ whole genome shotgun (WGS) entry which is preliminary data.</text>
</comment>
<dbReference type="AlphaFoldDB" id="A0A9D3ZJ72"/>
<dbReference type="Proteomes" id="UP000828251">
    <property type="component" value="Unassembled WGS sequence"/>
</dbReference>